<dbReference type="AlphaFoldDB" id="A0A1B2I5U8"/>
<dbReference type="GO" id="GO:0005886">
    <property type="term" value="C:plasma membrane"/>
    <property type="evidence" value="ECO:0007669"/>
    <property type="project" value="UniProtKB-SubCell"/>
</dbReference>
<name>A0A1B2I5U8_9BACT</name>
<evidence type="ECO:0000256" key="1">
    <source>
        <dbReference type="ARBA" id="ARBA00004651"/>
    </source>
</evidence>
<evidence type="ECO:0000256" key="5">
    <source>
        <dbReference type="ARBA" id="ARBA00022692"/>
    </source>
</evidence>
<reference evidence="11" key="1">
    <citation type="submission" date="2016-08" db="EMBL/GenBank/DDBJ databases">
        <title>Complete genome of Cloacibacillus porcorum.</title>
        <authorList>
            <person name="Looft T."/>
            <person name="Bayles D.O."/>
            <person name="Alt D.P."/>
        </authorList>
    </citation>
    <scope>NUCLEOTIDE SEQUENCE [LARGE SCALE GENOMIC DNA]</scope>
    <source>
        <strain evidence="11">CL-84</strain>
    </source>
</reference>
<evidence type="ECO:0000256" key="7">
    <source>
        <dbReference type="ARBA" id="ARBA00023136"/>
    </source>
</evidence>
<dbReference type="PANTHER" id="PTHR33451">
    <property type="entry name" value="MALATE-2H(+)/NA(+)-LACTATE ANTIPORTER"/>
    <property type="match status" value="1"/>
</dbReference>
<evidence type="ECO:0000259" key="10">
    <source>
        <dbReference type="Pfam" id="PF03553"/>
    </source>
</evidence>
<dbReference type="Proteomes" id="UP000093044">
    <property type="component" value="Chromosome"/>
</dbReference>
<evidence type="ECO:0000256" key="3">
    <source>
        <dbReference type="ARBA" id="ARBA00022449"/>
    </source>
</evidence>
<dbReference type="InterPro" id="IPR018461">
    <property type="entry name" value="Na/H_Antiport_NhaC-like_C"/>
</dbReference>
<dbReference type="GeneID" id="83058154"/>
<keyword evidence="7 9" id="KW-0472">Membrane</keyword>
<keyword evidence="4" id="KW-1003">Cell membrane</keyword>
<proteinExistence type="inferred from homology"/>
<organism evidence="11 12">
    <name type="scientific">Cloacibacillus porcorum</name>
    <dbReference type="NCBI Taxonomy" id="1197717"/>
    <lineage>
        <taxon>Bacteria</taxon>
        <taxon>Thermotogati</taxon>
        <taxon>Synergistota</taxon>
        <taxon>Synergistia</taxon>
        <taxon>Synergistales</taxon>
        <taxon>Synergistaceae</taxon>
        <taxon>Cloacibacillus</taxon>
    </lineage>
</organism>
<evidence type="ECO:0000256" key="8">
    <source>
        <dbReference type="ARBA" id="ARBA00038435"/>
    </source>
</evidence>
<dbReference type="EMBL" id="CP016757">
    <property type="protein sequence ID" value="ANZ45348.1"/>
    <property type="molecule type" value="Genomic_DNA"/>
</dbReference>
<comment type="subcellular location">
    <subcellularLocation>
        <location evidence="1">Cell membrane</location>
        <topology evidence="1">Multi-pass membrane protein</topology>
    </subcellularLocation>
</comment>
<dbReference type="InterPro" id="IPR052180">
    <property type="entry name" value="NhaC_Na-H+_Antiporter"/>
</dbReference>
<evidence type="ECO:0000313" key="12">
    <source>
        <dbReference type="Proteomes" id="UP000093044"/>
    </source>
</evidence>
<comment type="similarity">
    <text evidence="8">Belongs to the NhaC Na(+)/H(+) (TC 2.A.35) antiporter family.</text>
</comment>
<evidence type="ECO:0000256" key="9">
    <source>
        <dbReference type="SAM" id="Phobius"/>
    </source>
</evidence>
<dbReference type="GO" id="GO:0015297">
    <property type="term" value="F:antiporter activity"/>
    <property type="evidence" value="ECO:0007669"/>
    <property type="project" value="UniProtKB-KW"/>
</dbReference>
<accession>A0A1B2I5U8</accession>
<dbReference type="KEGG" id="cpor:BED41_09870"/>
<dbReference type="Pfam" id="PF03553">
    <property type="entry name" value="Na_H_antiporter"/>
    <property type="match status" value="1"/>
</dbReference>
<dbReference type="PANTHER" id="PTHR33451:SF3">
    <property type="entry name" value="MALATE-2H(+)_NA(+)-LACTATE ANTIPORTER"/>
    <property type="match status" value="1"/>
</dbReference>
<dbReference type="OrthoDB" id="9762978at2"/>
<feature type="transmembrane region" description="Helical" evidence="9">
    <location>
        <begin position="246"/>
        <end position="267"/>
    </location>
</feature>
<evidence type="ECO:0000256" key="4">
    <source>
        <dbReference type="ARBA" id="ARBA00022475"/>
    </source>
</evidence>
<feature type="transmembrane region" description="Helical" evidence="9">
    <location>
        <begin position="412"/>
        <end position="429"/>
    </location>
</feature>
<keyword evidence="2" id="KW-0813">Transport</keyword>
<feature type="transmembrane region" description="Helical" evidence="9">
    <location>
        <begin position="25"/>
        <end position="40"/>
    </location>
</feature>
<sequence length="454" mass="49476">MYFLLSFLLFVTSIAVCLVYSYQMVYAMILGYVLLAAAAMRRGSRLSTVLRASALGVKEALLVIEILLLIGLLTAEWRAGGVIAFFVYHGVGLITPKLFILIAFLLTCFISYALGTSIGVAGTAGVILMAIARSGGVNELLAAGAILSGVYFGDRCSPTASSANLIAALTKTDLYGNVSRMFRTALIPTVVCIAAYCFLSFNNPLYISNAGYLAEIKKDFVISWWALLPVAVMFCFPLMRIRVKYALIVSSAAACLIACAVQGESAAELLHTAVFGYYPQDAVMGDLWNGGGLVSMAGIIMILAISSTYAKILSVSGLLRQLNEIVEAMMRRIGKSCTVILSSLFASGIFCSQITSCIMAATLLKKQYTKRGQPKEELALDLENSLVIIAPMVPWCLSCSVPLKLLGVGVEALRWEFYIFLIPICYFLGKEIHFRRASVYRRFLRSWLGSYRFL</sequence>
<keyword evidence="12" id="KW-1185">Reference proteome</keyword>
<evidence type="ECO:0000256" key="6">
    <source>
        <dbReference type="ARBA" id="ARBA00022989"/>
    </source>
</evidence>
<gene>
    <name evidence="11" type="ORF">BED41_09870</name>
</gene>
<feature type="transmembrane region" description="Helical" evidence="9">
    <location>
        <begin position="339"/>
        <end position="364"/>
    </location>
</feature>
<keyword evidence="3" id="KW-0050">Antiport</keyword>
<feature type="domain" description="Na+/H+ antiporter NhaC-like C-terminal" evidence="10">
    <location>
        <begin position="149"/>
        <end position="424"/>
    </location>
</feature>
<dbReference type="RefSeq" id="WP_066745455.1">
    <property type="nucleotide sequence ID" value="NZ_CP016757.1"/>
</dbReference>
<feature type="transmembrane region" description="Helical" evidence="9">
    <location>
        <begin position="287"/>
        <end position="310"/>
    </location>
</feature>
<evidence type="ECO:0000313" key="11">
    <source>
        <dbReference type="EMBL" id="ANZ45348.1"/>
    </source>
</evidence>
<feature type="transmembrane region" description="Helical" evidence="9">
    <location>
        <begin position="181"/>
        <end position="201"/>
    </location>
</feature>
<feature type="transmembrane region" description="Helical" evidence="9">
    <location>
        <begin position="61"/>
        <end position="86"/>
    </location>
</feature>
<feature type="transmembrane region" description="Helical" evidence="9">
    <location>
        <begin position="221"/>
        <end position="239"/>
    </location>
</feature>
<keyword evidence="5 9" id="KW-0812">Transmembrane</keyword>
<dbReference type="STRING" id="1197717.BED41_09870"/>
<evidence type="ECO:0000256" key="2">
    <source>
        <dbReference type="ARBA" id="ARBA00022448"/>
    </source>
</evidence>
<protein>
    <recommendedName>
        <fullName evidence="10">Na+/H+ antiporter NhaC-like C-terminal domain-containing protein</fullName>
    </recommendedName>
</protein>
<feature type="transmembrane region" description="Helical" evidence="9">
    <location>
        <begin position="98"/>
        <end position="131"/>
    </location>
</feature>
<keyword evidence="6 9" id="KW-1133">Transmembrane helix</keyword>